<evidence type="ECO:0000256" key="1">
    <source>
        <dbReference type="SAM" id="SignalP"/>
    </source>
</evidence>
<evidence type="ECO:0000313" key="3">
    <source>
        <dbReference type="Proteomes" id="UP001180531"/>
    </source>
</evidence>
<organism evidence="2 3">
    <name type="scientific">Streptomyces hesseae</name>
    <dbReference type="NCBI Taxonomy" id="3075519"/>
    <lineage>
        <taxon>Bacteria</taxon>
        <taxon>Bacillati</taxon>
        <taxon>Actinomycetota</taxon>
        <taxon>Actinomycetes</taxon>
        <taxon>Kitasatosporales</taxon>
        <taxon>Streptomycetaceae</taxon>
        <taxon>Streptomyces</taxon>
    </lineage>
</organism>
<keyword evidence="3" id="KW-1185">Reference proteome</keyword>
<keyword evidence="1" id="KW-0732">Signal</keyword>
<evidence type="ECO:0000313" key="2">
    <source>
        <dbReference type="EMBL" id="MDT0448536.1"/>
    </source>
</evidence>
<comment type="caution">
    <text evidence="2">The sequence shown here is derived from an EMBL/GenBank/DDBJ whole genome shotgun (WGS) entry which is preliminary data.</text>
</comment>
<proteinExistence type="predicted"/>
<protein>
    <submittedName>
        <fullName evidence="2">Uncharacterized protein</fullName>
    </submittedName>
</protein>
<dbReference type="RefSeq" id="WP_311608356.1">
    <property type="nucleotide sequence ID" value="NZ_JAVRFI010000002.1"/>
</dbReference>
<sequence>MHGLKFPLRAGVVLGTAMAVVLPATALPAAAASAPAPAPQAVTSAPSAGSGTASVGWLSADERKALDPFVHHDGDGYRLDVAGARAAGVDQRAVDATRTAVDRLDTLVDKKLAVSQDGEGVVVDPAAAGVGDGSTRIAEGISVKVTWFGLLIHLDPFVTSKVQAGVDITKDLVRIATGVVSIASLGSLLPVALLASAMADLGSKVVSFCTTRKGELYVYVTWAGVPVCNPFA</sequence>
<dbReference type="Proteomes" id="UP001180531">
    <property type="component" value="Unassembled WGS sequence"/>
</dbReference>
<feature type="chain" id="PRO_5046196078" evidence="1">
    <location>
        <begin position="27"/>
        <end position="232"/>
    </location>
</feature>
<name>A0ABU2SHT5_9ACTN</name>
<dbReference type="EMBL" id="JAVRFI010000002">
    <property type="protein sequence ID" value="MDT0448536.1"/>
    <property type="molecule type" value="Genomic_DNA"/>
</dbReference>
<accession>A0ABU2SHT5</accession>
<reference evidence="2" key="1">
    <citation type="submission" date="2024-05" db="EMBL/GenBank/DDBJ databases">
        <title>30 novel species of actinomycetes from the DSMZ collection.</title>
        <authorList>
            <person name="Nouioui I."/>
        </authorList>
    </citation>
    <scope>NUCLEOTIDE SEQUENCE</scope>
    <source>
        <strain evidence="2">DSM 40473</strain>
    </source>
</reference>
<feature type="signal peptide" evidence="1">
    <location>
        <begin position="1"/>
        <end position="26"/>
    </location>
</feature>
<gene>
    <name evidence="2" type="ORF">RM609_05475</name>
</gene>